<dbReference type="Gene3D" id="3.30.870.10">
    <property type="entry name" value="Endonuclease Chain A"/>
    <property type="match status" value="2"/>
</dbReference>
<evidence type="ECO:0000256" key="7">
    <source>
        <dbReference type="ARBA" id="ARBA00023204"/>
    </source>
</evidence>
<evidence type="ECO:0000256" key="8">
    <source>
        <dbReference type="ARBA" id="ARBA00023242"/>
    </source>
</evidence>
<feature type="binding site" evidence="10">
    <location>
        <position position="563"/>
    </location>
    <ligand>
        <name>substrate</name>
    </ligand>
</feature>
<keyword evidence="7" id="KW-0234">DNA repair</keyword>
<feature type="binding site" evidence="10">
    <location>
        <position position="310"/>
    </location>
    <ligand>
        <name>substrate</name>
    </ligand>
</feature>
<dbReference type="InterPro" id="IPR010347">
    <property type="entry name" value="Tdp1"/>
</dbReference>
<comment type="similarity">
    <text evidence="2">Belongs to the tyrosyl-DNA phosphodiesterase family.</text>
</comment>
<evidence type="ECO:0000256" key="11">
    <source>
        <dbReference type="SAM" id="MobiDB-lite"/>
    </source>
</evidence>
<dbReference type="SUPFAM" id="SSF56024">
    <property type="entry name" value="Phospholipase D/nuclease"/>
    <property type="match status" value="2"/>
</dbReference>
<dbReference type="PANTHER" id="PTHR12415:SF0">
    <property type="entry name" value="TYROSYL-DNA PHOSPHODIESTERASE 1"/>
    <property type="match status" value="1"/>
</dbReference>
<evidence type="ECO:0000256" key="1">
    <source>
        <dbReference type="ARBA" id="ARBA00004123"/>
    </source>
</evidence>
<proteinExistence type="inferred from homology"/>
<feature type="compositionally biased region" description="Acidic residues" evidence="11">
    <location>
        <begin position="89"/>
        <end position="98"/>
    </location>
</feature>
<keyword evidence="4" id="KW-0227">DNA damage</keyword>
<evidence type="ECO:0000256" key="10">
    <source>
        <dbReference type="PIRSR" id="PIRSR610347-2"/>
    </source>
</evidence>
<keyword evidence="13" id="KW-1185">Reference proteome</keyword>
<feature type="active site" description="Nucleophile" evidence="9">
    <location>
        <position position="308"/>
    </location>
</feature>
<organism evidence="12 13">
    <name type="scientific">Favolaschia claudopus</name>
    <dbReference type="NCBI Taxonomy" id="2862362"/>
    <lineage>
        <taxon>Eukaryota</taxon>
        <taxon>Fungi</taxon>
        <taxon>Dikarya</taxon>
        <taxon>Basidiomycota</taxon>
        <taxon>Agaricomycotina</taxon>
        <taxon>Agaricomycetes</taxon>
        <taxon>Agaricomycetidae</taxon>
        <taxon>Agaricales</taxon>
        <taxon>Marasmiineae</taxon>
        <taxon>Mycenaceae</taxon>
        <taxon>Favolaschia</taxon>
    </lineage>
</organism>
<dbReference type="EMBL" id="JAWWNJ010000024">
    <property type="protein sequence ID" value="KAK7031729.1"/>
    <property type="molecule type" value="Genomic_DNA"/>
</dbReference>
<dbReference type="GO" id="GO:0004527">
    <property type="term" value="F:exonuclease activity"/>
    <property type="evidence" value="ECO:0007669"/>
    <property type="project" value="UniProtKB-KW"/>
</dbReference>
<evidence type="ECO:0000256" key="4">
    <source>
        <dbReference type="ARBA" id="ARBA00022763"/>
    </source>
</evidence>
<evidence type="ECO:0000256" key="5">
    <source>
        <dbReference type="ARBA" id="ARBA00022801"/>
    </source>
</evidence>
<dbReference type="GO" id="GO:0003697">
    <property type="term" value="F:single-stranded DNA binding"/>
    <property type="evidence" value="ECO:0007669"/>
    <property type="project" value="TreeGrafter"/>
</dbReference>
<evidence type="ECO:0000256" key="3">
    <source>
        <dbReference type="ARBA" id="ARBA00022722"/>
    </source>
</evidence>
<dbReference type="GO" id="GO:0017005">
    <property type="term" value="F:3'-tyrosyl-DNA phosphodiesterase activity"/>
    <property type="evidence" value="ECO:0007669"/>
    <property type="project" value="TreeGrafter"/>
</dbReference>
<evidence type="ECO:0000256" key="2">
    <source>
        <dbReference type="ARBA" id="ARBA00010205"/>
    </source>
</evidence>
<evidence type="ECO:0000313" key="12">
    <source>
        <dbReference type="EMBL" id="KAK7031729.1"/>
    </source>
</evidence>
<feature type="compositionally biased region" description="Acidic residues" evidence="11">
    <location>
        <begin position="22"/>
        <end position="32"/>
    </location>
</feature>
<name>A0AAW0BXY4_9AGAR</name>
<sequence>MDAGTVTRVCGTSKTATPTVVDDSETEDESDSEWIPMQPKPAVGADNNTVKKRPEPIIIIDSDSEDFDYAGAASEASSTRDATSSIVVDDSETEDESEEWIRSMQPKPAVVANNNPVTKSPKPMAIDDSSPNTGPISKLASTRYAISSISAQSTTIPGTRQETIQPAFLSDRAQMEAERLARRKRALGEDYELTGTSKRQRTIPPLASRTFYDGAFFPTYVAHANPRADGREAIRFEEVVGSTQSGLKLAIVSTFGDFNRAWVASHLDSSVPIIRVGGKKGRERRTGRHEDTNWIDTRPKLRERGCMHMKYMLLFYHDRRLRVVVSTANLIAQDWNDLENMVFIQDLDPLSASSRVLGSDTPSASVQVSDSFAAILENVLKETNVDPALKLAKQLYPTIPLKFISDLSTQWDWSRVKAQLVASIPGNYKGWNQIKAVGHPRLMQALDSLGVTLRKEQKLVIECQGSSIGEYTTQWFNQFYISASGNPSALKAHLELSKGKRQKLDYPVDVKVVYSTFQTVESADWVGSGSLFCSSEKWKAANFPKDSFYDSKSRAGKALMHTKMILATLKQKKAADTAPSGPAGWMYVGSHNFTRPAWGNLSGTRDAPVLNVDHFELGVVVPLMTTKDVNAASAWERPPKKYTERDVPWMKDLHKHLKASNA</sequence>
<protein>
    <submittedName>
        <fullName evidence="12">Tyrosyl-DNA phosphodiesterase-domain-containing protein</fullName>
    </submittedName>
</protein>
<accession>A0AAW0BXY4</accession>
<feature type="region of interest" description="Disordered" evidence="11">
    <location>
        <begin position="69"/>
        <end position="136"/>
    </location>
</feature>
<keyword evidence="6" id="KW-0269">Exonuclease</keyword>
<dbReference type="Proteomes" id="UP001362999">
    <property type="component" value="Unassembled WGS sequence"/>
</dbReference>
<dbReference type="GO" id="GO:0006281">
    <property type="term" value="P:DNA repair"/>
    <property type="evidence" value="ECO:0007669"/>
    <property type="project" value="UniProtKB-KW"/>
</dbReference>
<dbReference type="CDD" id="cd09123">
    <property type="entry name" value="PLDc_Tdp1_2"/>
    <property type="match status" value="1"/>
</dbReference>
<dbReference type="CDD" id="cd09122">
    <property type="entry name" value="PLDc_Tdp1_1"/>
    <property type="match status" value="1"/>
</dbReference>
<feature type="active site" description="Proton donor/acceptor" evidence="9">
    <location>
        <position position="561"/>
    </location>
</feature>
<reference evidence="12 13" key="1">
    <citation type="journal article" date="2024" name="J Genomics">
        <title>Draft genome sequencing and assembly of Favolaschia claudopus CIRM-BRFM 2984 isolated from oak limbs.</title>
        <authorList>
            <person name="Navarro D."/>
            <person name="Drula E."/>
            <person name="Chaduli D."/>
            <person name="Cazenave R."/>
            <person name="Ahrendt S."/>
            <person name="Wang J."/>
            <person name="Lipzen A."/>
            <person name="Daum C."/>
            <person name="Barry K."/>
            <person name="Grigoriev I.V."/>
            <person name="Favel A."/>
            <person name="Rosso M.N."/>
            <person name="Martin F."/>
        </authorList>
    </citation>
    <scope>NUCLEOTIDE SEQUENCE [LARGE SCALE GENOMIC DNA]</scope>
    <source>
        <strain evidence="12 13">CIRM-BRFM 2984</strain>
    </source>
</reference>
<keyword evidence="8" id="KW-0539">Nucleus</keyword>
<feature type="region of interest" description="Disordered" evidence="11">
    <location>
        <begin position="1"/>
        <end position="50"/>
    </location>
</feature>
<comment type="subcellular location">
    <subcellularLocation>
        <location evidence="1">Nucleus</location>
    </subcellularLocation>
</comment>
<keyword evidence="5" id="KW-0378">Hydrolase</keyword>
<evidence type="ECO:0000256" key="6">
    <source>
        <dbReference type="ARBA" id="ARBA00022839"/>
    </source>
</evidence>
<evidence type="ECO:0000313" key="13">
    <source>
        <dbReference type="Proteomes" id="UP001362999"/>
    </source>
</evidence>
<keyword evidence="3" id="KW-0540">Nuclease</keyword>
<dbReference type="Pfam" id="PF06087">
    <property type="entry name" value="Tyr-DNA_phospho"/>
    <property type="match status" value="1"/>
</dbReference>
<evidence type="ECO:0000256" key="9">
    <source>
        <dbReference type="PIRSR" id="PIRSR610347-1"/>
    </source>
</evidence>
<dbReference type="GO" id="GO:0003690">
    <property type="term" value="F:double-stranded DNA binding"/>
    <property type="evidence" value="ECO:0007669"/>
    <property type="project" value="TreeGrafter"/>
</dbReference>
<dbReference type="GO" id="GO:0005634">
    <property type="term" value="C:nucleus"/>
    <property type="evidence" value="ECO:0007669"/>
    <property type="project" value="UniProtKB-SubCell"/>
</dbReference>
<gene>
    <name evidence="12" type="ORF">R3P38DRAFT_3507674</name>
</gene>
<comment type="caution">
    <text evidence="12">The sequence shown here is derived from an EMBL/GenBank/DDBJ whole genome shotgun (WGS) entry which is preliminary data.</text>
</comment>
<dbReference type="AlphaFoldDB" id="A0AAW0BXY4"/>
<dbReference type="PANTHER" id="PTHR12415">
    <property type="entry name" value="TYROSYL-DNA PHOSPHODIESTERASE 1"/>
    <property type="match status" value="1"/>
</dbReference>